<accession>A0ABV6UYW6</accession>
<feature type="transmembrane region" description="Helical" evidence="1">
    <location>
        <begin position="189"/>
        <end position="210"/>
    </location>
</feature>
<name>A0ABV6UYW6_9ACTN</name>
<comment type="caution">
    <text evidence="2">The sequence shown here is derived from an EMBL/GenBank/DDBJ whole genome shotgun (WGS) entry which is preliminary data.</text>
</comment>
<protein>
    <recommendedName>
        <fullName evidence="4">ABC transporter permease</fullName>
    </recommendedName>
</protein>
<organism evidence="2 3">
    <name type="scientific">Streptacidiphilus cavernicola</name>
    <dbReference type="NCBI Taxonomy" id="3342716"/>
    <lineage>
        <taxon>Bacteria</taxon>
        <taxon>Bacillati</taxon>
        <taxon>Actinomycetota</taxon>
        <taxon>Actinomycetes</taxon>
        <taxon>Kitasatosporales</taxon>
        <taxon>Streptomycetaceae</taxon>
        <taxon>Streptacidiphilus</taxon>
    </lineage>
</organism>
<keyword evidence="1" id="KW-0472">Membrane</keyword>
<feature type="transmembrane region" description="Helical" evidence="1">
    <location>
        <begin position="267"/>
        <end position="286"/>
    </location>
</feature>
<dbReference type="RefSeq" id="WP_030263799.1">
    <property type="nucleotide sequence ID" value="NZ_JBHEZZ010000031.1"/>
</dbReference>
<sequence>MFPYLRLARGYGFLDLCRCLLTAAASATVGALLLSALGRALSSPDDTGAAVERLLWCLPALAAVGYLCAAWARSLPVQRPERIAGLVAAGAGPVRTRLVLAGEIALICALGAVLALFGFVVLREHWLELTPGGQLDPALGAGGNLPAAGTVALLAVVPLLGGLAAGIAVRSVDLLPGDDADRVLRRPPAAYLAAVGVPALAGSVIAVLGMRGHASAEAWTGGVLGLLGLAGAVPVLLYLVGGLLAAGRPRAVRLLGGRALQAECWRLGAPLAVLTVAGAVVATLLLRDAPGSRPAGPLVLVEVLLLGVCVLGALLARLVELARARRGSYASLSRIGAPGGLLVRSAAVRGGGAVLVAAAVAAAAAALTAAALGA</sequence>
<dbReference type="EMBL" id="JBHEZZ010000031">
    <property type="protein sequence ID" value="MFC1406646.1"/>
    <property type="molecule type" value="Genomic_DNA"/>
</dbReference>
<reference evidence="2 3" key="1">
    <citation type="submission" date="2024-09" db="EMBL/GenBank/DDBJ databases">
        <authorList>
            <person name="Lee S.D."/>
        </authorList>
    </citation>
    <scope>NUCLEOTIDE SEQUENCE [LARGE SCALE GENOMIC DNA]</scope>
    <source>
        <strain evidence="2 3">N1-5</strain>
    </source>
</reference>
<feature type="transmembrane region" description="Helical" evidence="1">
    <location>
        <begin position="147"/>
        <end position="169"/>
    </location>
</feature>
<evidence type="ECO:0008006" key="4">
    <source>
        <dbReference type="Google" id="ProtNLM"/>
    </source>
</evidence>
<evidence type="ECO:0000256" key="1">
    <source>
        <dbReference type="SAM" id="Phobius"/>
    </source>
</evidence>
<feature type="transmembrane region" description="Helical" evidence="1">
    <location>
        <begin position="222"/>
        <end position="246"/>
    </location>
</feature>
<feature type="transmembrane region" description="Helical" evidence="1">
    <location>
        <begin position="104"/>
        <end position="122"/>
    </location>
</feature>
<evidence type="ECO:0000313" key="2">
    <source>
        <dbReference type="EMBL" id="MFC1406646.1"/>
    </source>
</evidence>
<keyword evidence="1" id="KW-0812">Transmembrane</keyword>
<dbReference type="Proteomes" id="UP001592528">
    <property type="component" value="Unassembled WGS sequence"/>
</dbReference>
<feature type="transmembrane region" description="Helical" evidence="1">
    <location>
        <begin position="53"/>
        <end position="72"/>
    </location>
</feature>
<feature type="transmembrane region" description="Helical" evidence="1">
    <location>
        <begin position="352"/>
        <end position="372"/>
    </location>
</feature>
<evidence type="ECO:0000313" key="3">
    <source>
        <dbReference type="Proteomes" id="UP001592528"/>
    </source>
</evidence>
<gene>
    <name evidence="2" type="ORF">ACEZDJ_35680</name>
</gene>
<feature type="transmembrane region" description="Helical" evidence="1">
    <location>
        <begin position="20"/>
        <end position="41"/>
    </location>
</feature>
<feature type="transmembrane region" description="Helical" evidence="1">
    <location>
        <begin position="298"/>
        <end position="319"/>
    </location>
</feature>
<keyword evidence="1" id="KW-1133">Transmembrane helix</keyword>
<keyword evidence="3" id="KW-1185">Reference proteome</keyword>
<proteinExistence type="predicted"/>